<dbReference type="EMBL" id="DTPE01000237">
    <property type="protein sequence ID" value="HGE75658.1"/>
    <property type="molecule type" value="Genomic_DNA"/>
</dbReference>
<dbReference type="SUPFAM" id="SSF141000">
    <property type="entry name" value="Glu-tRNAGln amidotransferase C subunit"/>
    <property type="match status" value="1"/>
</dbReference>
<comment type="subunit">
    <text evidence="1">Heterotrimer of A, B and C subunits.</text>
</comment>
<dbReference type="GO" id="GO:0006450">
    <property type="term" value="P:regulation of translational fidelity"/>
    <property type="evidence" value="ECO:0007669"/>
    <property type="project" value="InterPro"/>
</dbReference>
<name>A0A7V3RFE5_9BACT</name>
<keyword evidence="2" id="KW-0808">Transferase</keyword>
<organism evidence="2">
    <name type="scientific">Mesoaciditoga lauensis</name>
    <dbReference type="NCBI Taxonomy" id="1495039"/>
    <lineage>
        <taxon>Bacteria</taxon>
        <taxon>Thermotogati</taxon>
        <taxon>Thermotogota</taxon>
        <taxon>Thermotogae</taxon>
        <taxon>Mesoaciditogales</taxon>
        <taxon>Mesoaciditogaceae</taxon>
        <taxon>Mesoaciditoga</taxon>
    </lineage>
</organism>
<evidence type="ECO:0000256" key="1">
    <source>
        <dbReference type="HAMAP-Rule" id="MF_00122"/>
    </source>
</evidence>
<dbReference type="AlphaFoldDB" id="A0A7V3RFE5"/>
<dbReference type="InterPro" id="IPR036113">
    <property type="entry name" value="Asp/Glu-ADT_sf_sub_c"/>
</dbReference>
<dbReference type="EC" id="6.3.5.-" evidence="1"/>
<keyword evidence="1" id="KW-0547">Nucleotide-binding</keyword>
<dbReference type="GO" id="GO:0006412">
    <property type="term" value="P:translation"/>
    <property type="evidence" value="ECO:0007669"/>
    <property type="project" value="UniProtKB-UniRule"/>
</dbReference>
<proteinExistence type="inferred from homology"/>
<reference evidence="2" key="1">
    <citation type="journal article" date="2020" name="mSystems">
        <title>Genome- and Community-Level Interaction Insights into Carbon Utilization and Element Cycling Functions of Hydrothermarchaeota in Hydrothermal Sediment.</title>
        <authorList>
            <person name="Zhou Z."/>
            <person name="Liu Y."/>
            <person name="Xu W."/>
            <person name="Pan J."/>
            <person name="Luo Z.H."/>
            <person name="Li M."/>
        </authorList>
    </citation>
    <scope>NUCLEOTIDE SEQUENCE [LARGE SCALE GENOMIC DNA]</scope>
    <source>
        <strain evidence="2">SpSt-966</strain>
    </source>
</reference>
<sequence length="102" mass="11843">MMIRRVNVKITNELIEHLEDLSKLELTDAEIEKMKIDMAEILEYMKMLDGIDVKGYNPAFTPIKASIELRKDLPHFEDPSRILELIPKMKDKLVSVPSIYAK</sequence>
<comment type="catalytic activity">
    <reaction evidence="1">
        <text>L-glutamyl-tRNA(Gln) + L-glutamine + ATP + H2O = L-glutaminyl-tRNA(Gln) + L-glutamate + ADP + phosphate + H(+)</text>
        <dbReference type="Rhea" id="RHEA:17521"/>
        <dbReference type="Rhea" id="RHEA-COMP:9681"/>
        <dbReference type="Rhea" id="RHEA-COMP:9684"/>
        <dbReference type="ChEBI" id="CHEBI:15377"/>
        <dbReference type="ChEBI" id="CHEBI:15378"/>
        <dbReference type="ChEBI" id="CHEBI:29985"/>
        <dbReference type="ChEBI" id="CHEBI:30616"/>
        <dbReference type="ChEBI" id="CHEBI:43474"/>
        <dbReference type="ChEBI" id="CHEBI:58359"/>
        <dbReference type="ChEBI" id="CHEBI:78520"/>
        <dbReference type="ChEBI" id="CHEBI:78521"/>
        <dbReference type="ChEBI" id="CHEBI:456216"/>
    </reaction>
</comment>
<comment type="function">
    <text evidence="1">Allows the formation of correctly charged Asn-tRNA(Asn) or Gln-tRNA(Gln) through the transamidation of misacylated Asp-tRNA(Asn) or Glu-tRNA(Gln) in organisms which lack either or both of asparaginyl-tRNA or glutaminyl-tRNA synthetases. The reaction takes place in the presence of glutamine and ATP through an activated phospho-Asp-tRNA(Asn) or phospho-Glu-tRNA(Gln).</text>
</comment>
<protein>
    <recommendedName>
        <fullName evidence="1">Aspartyl/glutamyl-tRNA(Asn/Gln) amidotransferase subunit C</fullName>
        <shortName evidence="1">Asp/Glu-ADT subunit C</shortName>
        <ecNumber evidence="1">6.3.5.-</ecNumber>
    </recommendedName>
</protein>
<dbReference type="HAMAP" id="MF_00122">
    <property type="entry name" value="GatC"/>
    <property type="match status" value="1"/>
</dbReference>
<dbReference type="InterPro" id="IPR003837">
    <property type="entry name" value="GatC"/>
</dbReference>
<keyword evidence="1" id="KW-0648">Protein biosynthesis</keyword>
<comment type="similarity">
    <text evidence="1">Belongs to the GatC family.</text>
</comment>
<dbReference type="GO" id="GO:0050567">
    <property type="term" value="F:glutaminyl-tRNA synthase (glutamine-hydrolyzing) activity"/>
    <property type="evidence" value="ECO:0007669"/>
    <property type="project" value="UniProtKB-UniRule"/>
</dbReference>
<dbReference type="GO" id="GO:0016740">
    <property type="term" value="F:transferase activity"/>
    <property type="evidence" value="ECO:0007669"/>
    <property type="project" value="UniProtKB-KW"/>
</dbReference>
<keyword evidence="1" id="KW-0436">Ligase</keyword>
<dbReference type="Gene3D" id="1.10.20.60">
    <property type="entry name" value="Glu-tRNAGln amidotransferase C subunit, N-terminal domain"/>
    <property type="match status" value="1"/>
</dbReference>
<dbReference type="NCBIfam" id="TIGR00135">
    <property type="entry name" value="gatC"/>
    <property type="match status" value="1"/>
</dbReference>
<dbReference type="GO" id="GO:0005524">
    <property type="term" value="F:ATP binding"/>
    <property type="evidence" value="ECO:0007669"/>
    <property type="project" value="UniProtKB-KW"/>
</dbReference>
<accession>A0A7V3RFE5</accession>
<comment type="catalytic activity">
    <reaction evidence="1">
        <text>L-aspartyl-tRNA(Asn) + L-glutamine + ATP + H2O = L-asparaginyl-tRNA(Asn) + L-glutamate + ADP + phosphate + 2 H(+)</text>
        <dbReference type="Rhea" id="RHEA:14513"/>
        <dbReference type="Rhea" id="RHEA-COMP:9674"/>
        <dbReference type="Rhea" id="RHEA-COMP:9677"/>
        <dbReference type="ChEBI" id="CHEBI:15377"/>
        <dbReference type="ChEBI" id="CHEBI:15378"/>
        <dbReference type="ChEBI" id="CHEBI:29985"/>
        <dbReference type="ChEBI" id="CHEBI:30616"/>
        <dbReference type="ChEBI" id="CHEBI:43474"/>
        <dbReference type="ChEBI" id="CHEBI:58359"/>
        <dbReference type="ChEBI" id="CHEBI:78515"/>
        <dbReference type="ChEBI" id="CHEBI:78516"/>
        <dbReference type="ChEBI" id="CHEBI:456216"/>
    </reaction>
</comment>
<evidence type="ECO:0000313" key="2">
    <source>
        <dbReference type="EMBL" id="HGE75658.1"/>
    </source>
</evidence>
<keyword evidence="1" id="KW-0067">ATP-binding</keyword>
<comment type="caution">
    <text evidence="2">The sequence shown here is derived from an EMBL/GenBank/DDBJ whole genome shotgun (WGS) entry which is preliminary data.</text>
</comment>
<gene>
    <name evidence="1 2" type="primary">gatC</name>
    <name evidence="2" type="ORF">ENX73_05990</name>
</gene>
<dbReference type="Pfam" id="PF02686">
    <property type="entry name" value="GatC"/>
    <property type="match status" value="1"/>
</dbReference>